<dbReference type="EMBL" id="CP032346">
    <property type="protein sequence ID" value="QCO16894.1"/>
    <property type="molecule type" value="Genomic_DNA"/>
</dbReference>
<name>A0A4D8R5M4_AZOBR</name>
<evidence type="ECO:0000313" key="3">
    <source>
        <dbReference type="Proteomes" id="UP000298693"/>
    </source>
</evidence>
<evidence type="ECO:0000313" key="2">
    <source>
        <dbReference type="EMBL" id="QCO16894.1"/>
    </source>
</evidence>
<dbReference type="GO" id="GO:0016787">
    <property type="term" value="F:hydrolase activity"/>
    <property type="evidence" value="ECO:0007669"/>
    <property type="project" value="UniProtKB-KW"/>
</dbReference>
<reference evidence="2 3" key="1">
    <citation type="submission" date="2018-09" db="EMBL/GenBank/DDBJ databases">
        <title>Whole genome based analysis of evolution and adaptive divergence in Indian and Brazilian strains of Azospirillum brasilense.</title>
        <authorList>
            <person name="Singh C."/>
            <person name="Tripathi A.K."/>
        </authorList>
    </citation>
    <scope>NUCLEOTIDE SEQUENCE [LARGE SCALE GENOMIC DNA]</scope>
    <source>
        <strain evidence="2 3">MTCC4039</strain>
        <plasmid evidence="2 3">p1</plasmid>
    </source>
</reference>
<keyword evidence="2" id="KW-0378">Hydrolase</keyword>
<organism evidence="2 3">
    <name type="scientific">Azospirillum brasilense</name>
    <dbReference type="NCBI Taxonomy" id="192"/>
    <lineage>
        <taxon>Bacteria</taxon>
        <taxon>Pseudomonadati</taxon>
        <taxon>Pseudomonadota</taxon>
        <taxon>Alphaproteobacteria</taxon>
        <taxon>Rhodospirillales</taxon>
        <taxon>Azospirillaceae</taxon>
        <taxon>Azospirillum</taxon>
    </lineage>
</organism>
<dbReference type="Proteomes" id="UP000298693">
    <property type="component" value="Plasmid p1"/>
</dbReference>
<evidence type="ECO:0000256" key="1">
    <source>
        <dbReference type="SAM" id="MobiDB-lite"/>
    </source>
</evidence>
<feature type="region of interest" description="Disordered" evidence="1">
    <location>
        <begin position="42"/>
        <end position="67"/>
    </location>
</feature>
<proteinExistence type="predicted"/>
<geneLocation type="plasmid" evidence="2">
    <name>p1</name>
</geneLocation>
<accession>A0A4D8R5M4</accession>
<dbReference type="AlphaFoldDB" id="A0A4D8R5M4"/>
<keyword evidence="2" id="KW-0614">Plasmid</keyword>
<protein>
    <submittedName>
        <fullName evidence="2">Tannase/feruloyl esterase family alpha/beta hydrolase</fullName>
    </submittedName>
</protein>
<sequence length="67" mass="7031">MVLTPDERICGHAATQQTCGATMQIAKKIVNALVRRTRGYTAAHGTSTGGRASRFPGRFPGALRGCG</sequence>
<gene>
    <name evidence="2" type="ORF">D3869_16480</name>
</gene>